<accession>A0ABW6SX49</accession>
<gene>
    <name evidence="2" type="ORF">ACFYXI_24405</name>
</gene>
<reference evidence="2 3" key="1">
    <citation type="submission" date="2024-10" db="EMBL/GenBank/DDBJ databases">
        <title>The Natural Products Discovery Center: Release of the First 8490 Sequenced Strains for Exploring Actinobacteria Biosynthetic Diversity.</title>
        <authorList>
            <person name="Kalkreuter E."/>
            <person name="Kautsar S.A."/>
            <person name="Yang D."/>
            <person name="Bader C.D."/>
            <person name="Teijaro C.N."/>
            <person name="Fluegel L."/>
            <person name="Davis C.M."/>
            <person name="Simpson J.R."/>
            <person name="Lauterbach L."/>
            <person name="Steele A.D."/>
            <person name="Gui C."/>
            <person name="Meng S."/>
            <person name="Li G."/>
            <person name="Viehrig K."/>
            <person name="Ye F."/>
            <person name="Su P."/>
            <person name="Kiefer A.F."/>
            <person name="Nichols A."/>
            <person name="Cepeda A.J."/>
            <person name="Yan W."/>
            <person name="Fan B."/>
            <person name="Jiang Y."/>
            <person name="Adhikari A."/>
            <person name="Zheng C.-J."/>
            <person name="Schuster L."/>
            <person name="Cowan T.M."/>
            <person name="Smanski M.J."/>
            <person name="Chevrette M.G."/>
            <person name="De Carvalho L.P.S."/>
            <person name="Shen B."/>
        </authorList>
    </citation>
    <scope>NUCLEOTIDE SEQUENCE [LARGE SCALE GENOMIC DNA]</scope>
    <source>
        <strain evidence="2 3">NPDC002173</strain>
    </source>
</reference>
<dbReference type="EMBL" id="JBIASD010000016">
    <property type="protein sequence ID" value="MFF3668732.1"/>
    <property type="molecule type" value="Genomic_DNA"/>
</dbReference>
<keyword evidence="3" id="KW-1185">Reference proteome</keyword>
<feature type="region of interest" description="Disordered" evidence="1">
    <location>
        <begin position="19"/>
        <end position="60"/>
    </location>
</feature>
<comment type="caution">
    <text evidence="2">The sequence shown here is derived from an EMBL/GenBank/DDBJ whole genome shotgun (WGS) entry which is preliminary data.</text>
</comment>
<evidence type="ECO:0000313" key="3">
    <source>
        <dbReference type="Proteomes" id="UP001602013"/>
    </source>
</evidence>
<dbReference type="RefSeq" id="WP_387414408.1">
    <property type="nucleotide sequence ID" value="NZ_JBIASD010000016.1"/>
</dbReference>
<evidence type="ECO:0000313" key="2">
    <source>
        <dbReference type="EMBL" id="MFF3668732.1"/>
    </source>
</evidence>
<name>A0ABW6SX49_9ACTN</name>
<organism evidence="2 3">
    <name type="scientific">Microtetraspora malaysiensis</name>
    <dbReference type="NCBI Taxonomy" id="161358"/>
    <lineage>
        <taxon>Bacteria</taxon>
        <taxon>Bacillati</taxon>
        <taxon>Actinomycetota</taxon>
        <taxon>Actinomycetes</taxon>
        <taxon>Streptosporangiales</taxon>
        <taxon>Streptosporangiaceae</taxon>
        <taxon>Microtetraspora</taxon>
    </lineage>
</organism>
<dbReference type="Proteomes" id="UP001602013">
    <property type="component" value="Unassembled WGS sequence"/>
</dbReference>
<evidence type="ECO:0000256" key="1">
    <source>
        <dbReference type="SAM" id="MobiDB-lite"/>
    </source>
</evidence>
<protein>
    <submittedName>
        <fullName evidence="2">Uncharacterized protein</fullName>
    </submittedName>
</protein>
<sequence>MLSFRTPHDRAFASALRILGDRRQLGRAAPQAPGDGDGDGDGDPSGGPSSRVPPHAPEPN</sequence>
<proteinExistence type="predicted"/>